<dbReference type="STRING" id="273121.WS1057"/>
<name>Q7MRT4_WOLSU</name>
<organism evidence="5">
    <name type="scientific">Wolinella succinogenes (strain ATCC 29543 / DSM 1740 / CCUG 13145 / JCM 31913 / LMG 7466 / NCTC 11488 / FDC 602W)</name>
    <name type="common">Vibrio succinogenes</name>
    <dbReference type="NCBI Taxonomy" id="273121"/>
    <lineage>
        <taxon>Bacteria</taxon>
        <taxon>Pseudomonadati</taxon>
        <taxon>Campylobacterota</taxon>
        <taxon>Epsilonproteobacteria</taxon>
        <taxon>Campylobacterales</taxon>
        <taxon>Helicobacteraceae</taxon>
        <taxon>Wolinella</taxon>
    </lineage>
</organism>
<keyword evidence="2" id="KW-0812">Transmembrane</keyword>
<accession>Q7MRT4</accession>
<proteinExistence type="predicted"/>
<dbReference type="RefSeq" id="WP_011138948.1">
    <property type="nucleotide sequence ID" value="NC_005090.1"/>
</dbReference>
<evidence type="ECO:0000256" key="2">
    <source>
        <dbReference type="SAM" id="Phobius"/>
    </source>
</evidence>
<evidence type="ECO:0000313" key="4">
    <source>
        <dbReference type="EMBL" id="CAE10155.1"/>
    </source>
</evidence>
<feature type="region of interest" description="Disordered" evidence="1">
    <location>
        <begin position="129"/>
        <end position="157"/>
    </location>
</feature>
<evidence type="ECO:0000256" key="3">
    <source>
        <dbReference type="SAM" id="SignalP"/>
    </source>
</evidence>
<dbReference type="AlphaFoldDB" id="Q7MRT4"/>
<dbReference type="HOGENOM" id="CLU_1056773_0_0_7"/>
<reference evidence="4 5" key="1">
    <citation type="journal article" date="2003" name="Proc. Natl. Acad. Sci. U.S.A.">
        <title>Complete genome sequence and analysis of Wolinella succinogenes.</title>
        <authorList>
            <person name="Baar C."/>
            <person name="Eppinger M."/>
            <person name="Raddatz G."/>
            <person name="Simon JM."/>
            <person name="Lanz C."/>
            <person name="Klimmek O."/>
            <person name="Nandakumar R."/>
            <person name="Gross R."/>
            <person name="Rosinus A."/>
            <person name="Keller H."/>
            <person name="Jagtap P."/>
            <person name="Linke B."/>
            <person name="Meyer F."/>
            <person name="Lederer H."/>
            <person name="Schuster S.C."/>
        </authorList>
    </citation>
    <scope>NUCLEOTIDE SEQUENCE [LARGE SCALE GENOMIC DNA]</scope>
    <source>
        <strain evidence="5">ATCC 29543 / DSM 1740 / CCUG 13145 / JCM 31913 / LMG 7466 / NCTC 11488 / FDC 602W</strain>
    </source>
</reference>
<dbReference type="Proteomes" id="UP000000422">
    <property type="component" value="Chromosome"/>
</dbReference>
<feature type="chain" id="PRO_5004288847" description="TPM domain-containing protein" evidence="3">
    <location>
        <begin position="23"/>
        <end position="317"/>
    </location>
</feature>
<keyword evidence="2" id="KW-0472">Membrane</keyword>
<feature type="signal peptide" evidence="3">
    <location>
        <begin position="1"/>
        <end position="22"/>
    </location>
</feature>
<sequence length="317" mass="35582">MKYPSFGSLLALWLTLSSSLLAGGIIKDIEIFKRTDRVDVLFTFEQSFNETISQKDGAGYRTVVLKNTVFEGVLEERVDAMGIEEVKIFGQGGDLYLMVIGPKIPAITASKAANGFGLRIRIKEMEGIKPSNSPKRESNALALAKTPATNSEDSAPPASGIFDGMGVETFSYNQYLAMIGILILSLALLLFWRKRTLSPSSKRSQGSLFPSQSWLFKSKTPLKEEIEIISQKPLDIKNRFVTIESHGYRYLILIGAAGNTLIDRYPIGAHPSKEIEEDYVEGESFERLLERKRDHLLHYLNSEDRKLEDFKEKASRY</sequence>
<dbReference type="EMBL" id="BX571659">
    <property type="protein sequence ID" value="CAE10155.1"/>
    <property type="molecule type" value="Genomic_DNA"/>
</dbReference>
<keyword evidence="3" id="KW-0732">Signal</keyword>
<evidence type="ECO:0008006" key="6">
    <source>
        <dbReference type="Google" id="ProtNLM"/>
    </source>
</evidence>
<gene>
    <name evidence="4" type="ordered locus">WS1057</name>
</gene>
<keyword evidence="2" id="KW-1133">Transmembrane helix</keyword>
<keyword evidence="5" id="KW-1185">Reference proteome</keyword>
<evidence type="ECO:0000313" key="5">
    <source>
        <dbReference type="Proteomes" id="UP000000422"/>
    </source>
</evidence>
<feature type="transmembrane region" description="Helical" evidence="2">
    <location>
        <begin position="175"/>
        <end position="192"/>
    </location>
</feature>
<dbReference type="eggNOG" id="COG3190">
    <property type="taxonomic scope" value="Bacteria"/>
</dbReference>
<protein>
    <recommendedName>
        <fullName evidence="6">TPM domain-containing protein</fullName>
    </recommendedName>
</protein>
<evidence type="ECO:0000256" key="1">
    <source>
        <dbReference type="SAM" id="MobiDB-lite"/>
    </source>
</evidence>
<dbReference type="KEGG" id="wsu:WS1057"/>